<reference evidence="2 3" key="1">
    <citation type="submission" date="2013-03" db="EMBL/GenBank/DDBJ databases">
        <title>The Genome Sequence of Exophiala aquamarina CBS 119918.</title>
        <authorList>
            <consortium name="The Broad Institute Genomics Platform"/>
            <person name="Cuomo C."/>
            <person name="de Hoog S."/>
            <person name="Gorbushina A."/>
            <person name="Walker B."/>
            <person name="Young S.K."/>
            <person name="Zeng Q."/>
            <person name="Gargeya S."/>
            <person name="Fitzgerald M."/>
            <person name="Haas B."/>
            <person name="Abouelleil A."/>
            <person name="Allen A.W."/>
            <person name="Alvarado L."/>
            <person name="Arachchi H.M."/>
            <person name="Berlin A.M."/>
            <person name="Chapman S.B."/>
            <person name="Gainer-Dewar J."/>
            <person name="Goldberg J."/>
            <person name="Griggs A."/>
            <person name="Gujja S."/>
            <person name="Hansen M."/>
            <person name="Howarth C."/>
            <person name="Imamovic A."/>
            <person name="Ireland A."/>
            <person name="Larimer J."/>
            <person name="McCowan C."/>
            <person name="Murphy C."/>
            <person name="Pearson M."/>
            <person name="Poon T.W."/>
            <person name="Priest M."/>
            <person name="Roberts A."/>
            <person name="Saif S."/>
            <person name="Shea T."/>
            <person name="Sisk P."/>
            <person name="Sykes S."/>
            <person name="Wortman J."/>
            <person name="Nusbaum C."/>
            <person name="Birren B."/>
        </authorList>
    </citation>
    <scope>NUCLEOTIDE SEQUENCE [LARGE SCALE GENOMIC DNA]</scope>
    <source>
        <strain evidence="2 3">CBS 119918</strain>
    </source>
</reference>
<dbReference type="InterPro" id="IPR037401">
    <property type="entry name" value="SnoaL-like"/>
</dbReference>
<dbReference type="SUPFAM" id="SSF54427">
    <property type="entry name" value="NTF2-like"/>
    <property type="match status" value="1"/>
</dbReference>
<dbReference type="RefSeq" id="XP_013257533.1">
    <property type="nucleotide sequence ID" value="XM_013402079.1"/>
</dbReference>
<gene>
    <name evidence="2" type="ORF">A1O9_09386</name>
</gene>
<organism evidence="2 3">
    <name type="scientific">Exophiala aquamarina CBS 119918</name>
    <dbReference type="NCBI Taxonomy" id="1182545"/>
    <lineage>
        <taxon>Eukaryota</taxon>
        <taxon>Fungi</taxon>
        <taxon>Dikarya</taxon>
        <taxon>Ascomycota</taxon>
        <taxon>Pezizomycotina</taxon>
        <taxon>Eurotiomycetes</taxon>
        <taxon>Chaetothyriomycetidae</taxon>
        <taxon>Chaetothyriales</taxon>
        <taxon>Herpotrichiellaceae</taxon>
        <taxon>Exophiala</taxon>
    </lineage>
</organism>
<dbReference type="Gene3D" id="3.10.450.50">
    <property type="match status" value="1"/>
</dbReference>
<dbReference type="AlphaFoldDB" id="A0A072P6N1"/>
<protein>
    <recommendedName>
        <fullName evidence="1">SnoaL-like domain-containing protein</fullName>
    </recommendedName>
</protein>
<dbReference type="VEuPathDB" id="FungiDB:A1O9_09386"/>
<evidence type="ECO:0000259" key="1">
    <source>
        <dbReference type="Pfam" id="PF12680"/>
    </source>
</evidence>
<keyword evidence="3" id="KW-1185">Reference proteome</keyword>
<name>A0A072P6N1_9EURO</name>
<dbReference type="EMBL" id="AMGV01000009">
    <property type="protein sequence ID" value="KEF54943.1"/>
    <property type="molecule type" value="Genomic_DNA"/>
</dbReference>
<evidence type="ECO:0000313" key="2">
    <source>
        <dbReference type="EMBL" id="KEF54943.1"/>
    </source>
</evidence>
<dbReference type="GeneID" id="25284295"/>
<dbReference type="OrthoDB" id="2820488at2759"/>
<proteinExistence type="predicted"/>
<dbReference type="InterPro" id="IPR032710">
    <property type="entry name" value="NTF2-like_dom_sf"/>
</dbReference>
<feature type="domain" description="SnoaL-like" evidence="1">
    <location>
        <begin position="40"/>
        <end position="141"/>
    </location>
</feature>
<dbReference type="HOGENOM" id="CLU_100997_9_0_1"/>
<accession>A0A072P6N1</accession>
<comment type="caution">
    <text evidence="2">The sequence shown here is derived from an EMBL/GenBank/DDBJ whole genome shotgun (WGS) entry which is preliminary data.</text>
</comment>
<sequence length="159" mass="18814">MDSSWEAIEKEIEGHYANLKDQPPHTPEQVAKVKALIRLYVLCWIHCKYDEVRKMVHPDYKQHNYTVISGGESIIIYSERFREYIKAQSGKDEINIDMRLKRIFVDGDYIIVHSHVIRWEGDKGQNVMDIFRYQDGQFTEHWDVITDVPDHCENTNGVF</sequence>
<dbReference type="Pfam" id="PF12680">
    <property type="entry name" value="SnoaL_2"/>
    <property type="match status" value="1"/>
</dbReference>
<dbReference type="Proteomes" id="UP000027920">
    <property type="component" value="Unassembled WGS sequence"/>
</dbReference>
<evidence type="ECO:0000313" key="3">
    <source>
        <dbReference type="Proteomes" id="UP000027920"/>
    </source>
</evidence>